<sequence length="468" mass="50998">MSLASERALGERIAAEIYRDPAYVQDPVLQDYVQGQLARLIQAALARGEMTPEMHERFAWKVMLVRERTVNAFALPGGFFGVHLGLLAVVDAPEQLASVLAHELSHVTQRHIPRLIAQEKRQTPLMIGAMILGAIAATRSPDAGQALMVGGQALAVQNQLNFSRGMEREADRVGLSLMQPAGFAPQGFVAMFDKLQAANRLNDNGSWPWLRSHPLTSQRIADMHARLPRELAPAPPAPLVHLMAQARARVLMRPGVAQWRQWLEDGQDAELAGRALPRRVAVRTQAVLAAMQLGEWKNARAMLQPLQADLQGDAPALQQARWLAAELELGAGDAPAALRALGPASAEATRAELLLRTRVLLANGQGATVADALQTRVSLHPDDGGAWQALAQVWRQDGQPLRAVRAEAEAQAAHYDYAGAVDRLRAGQDLARRSAGAQDYIEASIIDTRLAAVKSLLEEQTRERRLDD</sequence>
<keyword evidence="3" id="KW-0479">Metal-binding</keyword>
<accession>A0A5B8S1H1</accession>
<dbReference type="RefSeq" id="WP_146914108.1">
    <property type="nucleotide sequence ID" value="NZ_CP042344.1"/>
</dbReference>
<dbReference type="InterPro" id="IPR051156">
    <property type="entry name" value="Mito/Outer_Membr_Metalloprot"/>
</dbReference>
<feature type="domain" description="Peptidase M48" evidence="7">
    <location>
        <begin position="35"/>
        <end position="225"/>
    </location>
</feature>
<dbReference type="PANTHER" id="PTHR22726:SF1">
    <property type="entry name" value="METALLOENDOPEPTIDASE OMA1, MITOCHONDRIAL"/>
    <property type="match status" value="1"/>
</dbReference>
<dbReference type="EMBL" id="CP042344">
    <property type="protein sequence ID" value="QEA14497.1"/>
    <property type="molecule type" value="Genomic_DNA"/>
</dbReference>
<keyword evidence="6 8" id="KW-0482">Metalloprotease</keyword>
<evidence type="ECO:0000313" key="8">
    <source>
        <dbReference type="EMBL" id="QEA14497.1"/>
    </source>
</evidence>
<dbReference type="Pfam" id="PF01435">
    <property type="entry name" value="Peptidase_M48"/>
    <property type="match status" value="1"/>
</dbReference>
<dbReference type="KEGG" id="cof:FOZ74_06695"/>
<protein>
    <submittedName>
        <fullName evidence="8">M48 family metalloprotease</fullName>
    </submittedName>
</protein>
<dbReference type="PANTHER" id="PTHR22726">
    <property type="entry name" value="METALLOENDOPEPTIDASE OMA1"/>
    <property type="match status" value="1"/>
</dbReference>
<keyword evidence="5" id="KW-0862">Zinc</keyword>
<proteinExistence type="predicted"/>
<dbReference type="GO" id="GO:0051603">
    <property type="term" value="P:proteolysis involved in protein catabolic process"/>
    <property type="evidence" value="ECO:0007669"/>
    <property type="project" value="TreeGrafter"/>
</dbReference>
<evidence type="ECO:0000256" key="5">
    <source>
        <dbReference type="ARBA" id="ARBA00022833"/>
    </source>
</evidence>
<dbReference type="GO" id="GO:0016020">
    <property type="term" value="C:membrane"/>
    <property type="evidence" value="ECO:0007669"/>
    <property type="project" value="TreeGrafter"/>
</dbReference>
<organism evidence="8 9">
    <name type="scientific">Comamonas flocculans</name>
    <dbReference type="NCBI Taxonomy" id="2597701"/>
    <lineage>
        <taxon>Bacteria</taxon>
        <taxon>Pseudomonadati</taxon>
        <taxon>Pseudomonadota</taxon>
        <taxon>Betaproteobacteria</taxon>
        <taxon>Burkholderiales</taxon>
        <taxon>Comamonadaceae</taxon>
        <taxon>Comamonas</taxon>
    </lineage>
</organism>
<dbReference type="InterPro" id="IPR001915">
    <property type="entry name" value="Peptidase_M48"/>
</dbReference>
<evidence type="ECO:0000256" key="1">
    <source>
        <dbReference type="ARBA" id="ARBA00001947"/>
    </source>
</evidence>
<dbReference type="OrthoDB" id="9810445at2"/>
<keyword evidence="9" id="KW-1185">Reference proteome</keyword>
<dbReference type="GO" id="GO:0046872">
    <property type="term" value="F:metal ion binding"/>
    <property type="evidence" value="ECO:0007669"/>
    <property type="project" value="UniProtKB-KW"/>
</dbReference>
<gene>
    <name evidence="8" type="ORF">FOZ74_06695</name>
</gene>
<evidence type="ECO:0000313" key="9">
    <source>
        <dbReference type="Proteomes" id="UP000321199"/>
    </source>
</evidence>
<keyword evidence="4" id="KW-0378">Hydrolase</keyword>
<evidence type="ECO:0000256" key="2">
    <source>
        <dbReference type="ARBA" id="ARBA00022670"/>
    </source>
</evidence>
<dbReference type="Gene3D" id="3.30.2010.10">
    <property type="entry name" value="Metalloproteases ('zincins'), catalytic domain"/>
    <property type="match status" value="1"/>
</dbReference>
<dbReference type="Proteomes" id="UP000321199">
    <property type="component" value="Chromosome"/>
</dbReference>
<evidence type="ECO:0000256" key="6">
    <source>
        <dbReference type="ARBA" id="ARBA00023049"/>
    </source>
</evidence>
<reference evidence="8 9" key="1">
    <citation type="submission" date="2019-07" db="EMBL/GenBank/DDBJ databases">
        <title>Complete genome sequence of Comamonas sp. NLF 7-7 isolated from livestock.</title>
        <authorList>
            <person name="Kim D.H."/>
            <person name="Kim J.G."/>
        </authorList>
    </citation>
    <scope>NUCLEOTIDE SEQUENCE [LARGE SCALE GENOMIC DNA]</scope>
    <source>
        <strain evidence="8 9">NLF 7-7</strain>
    </source>
</reference>
<dbReference type="AlphaFoldDB" id="A0A5B8S1H1"/>
<evidence type="ECO:0000256" key="4">
    <source>
        <dbReference type="ARBA" id="ARBA00022801"/>
    </source>
</evidence>
<evidence type="ECO:0000256" key="3">
    <source>
        <dbReference type="ARBA" id="ARBA00022723"/>
    </source>
</evidence>
<comment type="cofactor">
    <cofactor evidence="1">
        <name>Zn(2+)</name>
        <dbReference type="ChEBI" id="CHEBI:29105"/>
    </cofactor>
</comment>
<evidence type="ECO:0000259" key="7">
    <source>
        <dbReference type="Pfam" id="PF01435"/>
    </source>
</evidence>
<keyword evidence="2 8" id="KW-0645">Protease</keyword>
<name>A0A5B8S1H1_9BURK</name>
<dbReference type="GO" id="GO:0004222">
    <property type="term" value="F:metalloendopeptidase activity"/>
    <property type="evidence" value="ECO:0007669"/>
    <property type="project" value="InterPro"/>
</dbReference>